<dbReference type="AlphaFoldDB" id="A0A291HUY8"/>
<dbReference type="InterPro" id="IPR015001">
    <property type="entry name" value="DUF1850"/>
</dbReference>
<dbReference type="KEGG" id="zdf:AN401_13980"/>
<evidence type="ECO:0000313" key="1">
    <source>
        <dbReference type="EMBL" id="ATG75957.1"/>
    </source>
</evidence>
<organism evidence="1 2">
    <name type="scientific">Zobellella denitrificans</name>
    <dbReference type="NCBI Taxonomy" id="347534"/>
    <lineage>
        <taxon>Bacteria</taxon>
        <taxon>Pseudomonadati</taxon>
        <taxon>Pseudomonadota</taxon>
        <taxon>Gammaproteobacteria</taxon>
        <taxon>Aeromonadales</taxon>
        <taxon>Aeromonadaceae</taxon>
        <taxon>Zobellella</taxon>
    </lineage>
</organism>
<evidence type="ECO:0008006" key="3">
    <source>
        <dbReference type="Google" id="ProtNLM"/>
    </source>
</evidence>
<keyword evidence="2" id="KW-1185">Reference proteome</keyword>
<evidence type="ECO:0000313" key="2">
    <source>
        <dbReference type="Proteomes" id="UP000217763"/>
    </source>
</evidence>
<reference evidence="2" key="1">
    <citation type="submission" date="2015-09" db="EMBL/GenBank/DDBJ databases">
        <authorList>
            <person name="Shao Z."/>
            <person name="Wang L."/>
        </authorList>
    </citation>
    <scope>NUCLEOTIDE SEQUENCE [LARGE SCALE GENOMIC DNA]</scope>
    <source>
        <strain evidence="2">F13-1</strain>
    </source>
</reference>
<dbReference type="Pfam" id="PF08905">
    <property type="entry name" value="DUF1850"/>
    <property type="match status" value="1"/>
</dbReference>
<gene>
    <name evidence="1" type="ORF">AN401_13980</name>
</gene>
<name>A0A291HUY8_9GAMM</name>
<protein>
    <recommendedName>
        <fullName evidence="3">DUF1850 domain-containing protein</fullName>
    </recommendedName>
</protein>
<accession>A0A291HUY8</accession>
<dbReference type="Proteomes" id="UP000217763">
    <property type="component" value="Chromosome"/>
</dbReference>
<proteinExistence type="predicted"/>
<dbReference type="EMBL" id="CP012621">
    <property type="protein sequence ID" value="ATG75957.1"/>
    <property type="molecule type" value="Genomic_DNA"/>
</dbReference>
<sequence>MMICLASGSALVMLLTGSLTLSWDHSVEKIRWSEHYRVDGDRLHLVEASVRGSGAGMEPPPEARLEGGAWRWHPDLHLAQLTLAGSEFTGEYTLCPGSGPCRPLSHWLPAGHGVTLTACEVAEVD</sequence>